<evidence type="ECO:0000313" key="1">
    <source>
        <dbReference type="EMBL" id="JAH05163.1"/>
    </source>
</evidence>
<sequence length="44" mass="5363">MESVMLLSHSKVFREKEYQNKKCPMNVRESYIKKVFFYCLITTL</sequence>
<protein>
    <submittedName>
        <fullName evidence="1">Uncharacterized protein</fullName>
    </submittedName>
</protein>
<name>A0A0E9PMT5_ANGAN</name>
<reference evidence="1" key="1">
    <citation type="submission" date="2014-11" db="EMBL/GenBank/DDBJ databases">
        <authorList>
            <person name="Amaro Gonzalez C."/>
        </authorList>
    </citation>
    <scope>NUCLEOTIDE SEQUENCE</scope>
</reference>
<organism evidence="1">
    <name type="scientific">Anguilla anguilla</name>
    <name type="common">European freshwater eel</name>
    <name type="synonym">Muraena anguilla</name>
    <dbReference type="NCBI Taxonomy" id="7936"/>
    <lineage>
        <taxon>Eukaryota</taxon>
        <taxon>Metazoa</taxon>
        <taxon>Chordata</taxon>
        <taxon>Craniata</taxon>
        <taxon>Vertebrata</taxon>
        <taxon>Euteleostomi</taxon>
        <taxon>Actinopterygii</taxon>
        <taxon>Neopterygii</taxon>
        <taxon>Teleostei</taxon>
        <taxon>Anguilliformes</taxon>
        <taxon>Anguillidae</taxon>
        <taxon>Anguilla</taxon>
    </lineage>
</organism>
<reference evidence="1" key="2">
    <citation type="journal article" date="2015" name="Fish Shellfish Immunol.">
        <title>Early steps in the European eel (Anguilla anguilla)-Vibrio vulnificus interaction in the gills: Role of the RtxA13 toxin.</title>
        <authorList>
            <person name="Callol A."/>
            <person name="Pajuelo D."/>
            <person name="Ebbesson L."/>
            <person name="Teles M."/>
            <person name="MacKenzie S."/>
            <person name="Amaro C."/>
        </authorList>
    </citation>
    <scope>NUCLEOTIDE SEQUENCE</scope>
</reference>
<accession>A0A0E9PMT5</accession>
<dbReference type="EMBL" id="GBXM01103414">
    <property type="protein sequence ID" value="JAH05163.1"/>
    <property type="molecule type" value="Transcribed_RNA"/>
</dbReference>
<dbReference type="AlphaFoldDB" id="A0A0E9PMT5"/>
<proteinExistence type="predicted"/>